<dbReference type="InterPro" id="IPR003439">
    <property type="entry name" value="ABC_transporter-like_ATP-bd"/>
</dbReference>
<keyword evidence="2" id="KW-0067">ATP-binding</keyword>
<accession>A0ABS0LP39</accession>
<feature type="domain" description="ABC transporter" evidence="1">
    <location>
        <begin position="17"/>
        <end position="65"/>
    </location>
</feature>
<dbReference type="EMBL" id="JACBXQ010000001">
    <property type="protein sequence ID" value="MBG9985752.1"/>
    <property type="molecule type" value="Genomic_DNA"/>
</dbReference>
<dbReference type="InterPro" id="IPR027417">
    <property type="entry name" value="P-loop_NTPase"/>
</dbReference>
<dbReference type="Pfam" id="PF00005">
    <property type="entry name" value="ABC_tran"/>
    <property type="match status" value="1"/>
</dbReference>
<dbReference type="SUPFAM" id="SSF52540">
    <property type="entry name" value="P-loop containing nucleoside triphosphate hydrolases"/>
    <property type="match status" value="1"/>
</dbReference>
<sequence length="109" mass="12678">MGKEILKINHFLKNQKMHQLFPLLFSSKEMWNKNIRDLSGGEQRMILFIISLAKEADLYLLDEPFTNIYQSLIVFMEEAIAELVAQDKIVVLISHGPLTFLKTNEIEIQ</sequence>
<name>A0ABS0LP39_9LACT</name>
<organism evidence="2 3">
    <name type="scientific">Facklamia lactis</name>
    <dbReference type="NCBI Taxonomy" id="2749967"/>
    <lineage>
        <taxon>Bacteria</taxon>
        <taxon>Bacillati</taxon>
        <taxon>Bacillota</taxon>
        <taxon>Bacilli</taxon>
        <taxon>Lactobacillales</taxon>
        <taxon>Aerococcaceae</taxon>
        <taxon>Facklamia</taxon>
    </lineage>
</organism>
<gene>
    <name evidence="2" type="ORF">HZY91_02460</name>
</gene>
<evidence type="ECO:0000259" key="1">
    <source>
        <dbReference type="Pfam" id="PF00005"/>
    </source>
</evidence>
<proteinExistence type="predicted"/>
<protein>
    <submittedName>
        <fullName evidence="2">ATP-binding cassette domain-containing protein</fullName>
    </submittedName>
</protein>
<dbReference type="GO" id="GO:0005524">
    <property type="term" value="F:ATP binding"/>
    <property type="evidence" value="ECO:0007669"/>
    <property type="project" value="UniProtKB-KW"/>
</dbReference>
<dbReference type="RefSeq" id="WP_328751590.1">
    <property type="nucleotide sequence ID" value="NZ_JACBXQ010000001.1"/>
</dbReference>
<keyword evidence="3" id="KW-1185">Reference proteome</keyword>
<dbReference type="Gene3D" id="3.40.50.300">
    <property type="entry name" value="P-loop containing nucleotide triphosphate hydrolases"/>
    <property type="match status" value="1"/>
</dbReference>
<comment type="caution">
    <text evidence="2">The sequence shown here is derived from an EMBL/GenBank/DDBJ whole genome shotgun (WGS) entry which is preliminary data.</text>
</comment>
<dbReference type="Proteomes" id="UP000721415">
    <property type="component" value="Unassembled WGS sequence"/>
</dbReference>
<keyword evidence="2" id="KW-0547">Nucleotide-binding</keyword>
<evidence type="ECO:0000313" key="2">
    <source>
        <dbReference type="EMBL" id="MBG9985752.1"/>
    </source>
</evidence>
<reference evidence="2 3" key="1">
    <citation type="submission" date="2020-07" db="EMBL/GenBank/DDBJ databases">
        <title>Facklamia lactis sp. nov., isolated from raw milk.</title>
        <authorList>
            <person name="Doll E.V."/>
            <person name="Huptas C."/>
            <person name="Staib L."/>
            <person name="Wenning M."/>
            <person name="Scherer S."/>
        </authorList>
    </citation>
    <scope>NUCLEOTIDE SEQUENCE [LARGE SCALE GENOMIC DNA]</scope>
    <source>
        <strain evidence="2 3">DSM 111018</strain>
    </source>
</reference>
<evidence type="ECO:0000313" key="3">
    <source>
        <dbReference type="Proteomes" id="UP000721415"/>
    </source>
</evidence>